<evidence type="ECO:0000256" key="2">
    <source>
        <dbReference type="ARBA" id="ARBA00009477"/>
    </source>
</evidence>
<accession>A0A6B3LC56</accession>
<evidence type="ECO:0000256" key="10">
    <source>
        <dbReference type="SAM" id="Phobius"/>
    </source>
</evidence>
<feature type="domain" description="Multidrug resistance protein MdtA-like barrel-sandwich hybrid" evidence="11">
    <location>
        <begin position="111"/>
        <end position="308"/>
    </location>
</feature>
<feature type="transmembrane region" description="Helical" evidence="10">
    <location>
        <begin position="66"/>
        <end position="84"/>
    </location>
</feature>
<keyword evidence="3" id="KW-0813">Transport</keyword>
<dbReference type="Proteomes" id="UP000475117">
    <property type="component" value="Chromosome"/>
</dbReference>
<name>A0A6B3LC56_9BACT</name>
<dbReference type="Gene3D" id="1.10.287.470">
    <property type="entry name" value="Helix hairpin bin"/>
    <property type="match status" value="1"/>
</dbReference>
<dbReference type="NCBIfam" id="TIGR01843">
    <property type="entry name" value="type_I_hlyD"/>
    <property type="match status" value="1"/>
</dbReference>
<keyword evidence="4" id="KW-1003">Cell membrane</keyword>
<evidence type="ECO:0000256" key="5">
    <source>
        <dbReference type="ARBA" id="ARBA00022519"/>
    </source>
</evidence>
<dbReference type="Gene3D" id="2.40.30.170">
    <property type="match status" value="1"/>
</dbReference>
<dbReference type="InterPro" id="IPR010129">
    <property type="entry name" value="T1SS_HlyD"/>
</dbReference>
<feature type="coiled-coil region" evidence="9">
    <location>
        <begin position="143"/>
        <end position="250"/>
    </location>
</feature>
<evidence type="ECO:0000256" key="8">
    <source>
        <dbReference type="ARBA" id="ARBA00023136"/>
    </source>
</evidence>
<dbReference type="KEGG" id="soa:G3M56_011715"/>
<keyword evidence="5" id="KW-0997">Cell inner membrane</keyword>
<comment type="subcellular location">
    <subcellularLocation>
        <location evidence="1">Cell inner membrane</location>
        <topology evidence="1">Single-pass membrane protein</topology>
    </subcellularLocation>
</comment>
<evidence type="ECO:0000313" key="13">
    <source>
        <dbReference type="EMBL" id="QQL44541.1"/>
    </source>
</evidence>
<evidence type="ECO:0000256" key="3">
    <source>
        <dbReference type="ARBA" id="ARBA00022448"/>
    </source>
</evidence>
<dbReference type="Pfam" id="PF25917">
    <property type="entry name" value="BSH_RND"/>
    <property type="match status" value="1"/>
</dbReference>
<evidence type="ECO:0000256" key="4">
    <source>
        <dbReference type="ARBA" id="ARBA00022475"/>
    </source>
</evidence>
<dbReference type="GO" id="GO:0005886">
    <property type="term" value="C:plasma membrane"/>
    <property type="evidence" value="ECO:0007669"/>
    <property type="project" value="UniProtKB-SubCell"/>
</dbReference>
<dbReference type="InterPro" id="IPR050739">
    <property type="entry name" value="MFP"/>
</dbReference>
<evidence type="ECO:0000256" key="1">
    <source>
        <dbReference type="ARBA" id="ARBA00004377"/>
    </source>
</evidence>
<keyword evidence="14" id="KW-1185">Reference proteome</keyword>
<evidence type="ECO:0000256" key="7">
    <source>
        <dbReference type="ARBA" id="ARBA00022989"/>
    </source>
</evidence>
<keyword evidence="8 10" id="KW-0472">Membrane</keyword>
<dbReference type="PANTHER" id="PTHR30386">
    <property type="entry name" value="MEMBRANE FUSION SUBUNIT OF EMRAB-TOLC MULTIDRUG EFFLUX PUMP"/>
    <property type="match status" value="1"/>
</dbReference>
<evidence type="ECO:0000256" key="9">
    <source>
        <dbReference type="SAM" id="Coils"/>
    </source>
</evidence>
<proteinExistence type="inferred from homology"/>
<dbReference type="InterPro" id="IPR058625">
    <property type="entry name" value="MdtA-like_BSH"/>
</dbReference>
<dbReference type="EMBL" id="CP066776">
    <property type="protein sequence ID" value="QQL44541.1"/>
    <property type="molecule type" value="Genomic_DNA"/>
</dbReference>
<evidence type="ECO:0000259" key="12">
    <source>
        <dbReference type="Pfam" id="PF26002"/>
    </source>
</evidence>
<keyword evidence="6 10" id="KW-0812">Transmembrane</keyword>
<dbReference type="PROSITE" id="PS00543">
    <property type="entry name" value="HLYD_FAMILY"/>
    <property type="match status" value="1"/>
</dbReference>
<dbReference type="SUPFAM" id="SSF111369">
    <property type="entry name" value="HlyD-like secretion proteins"/>
    <property type="match status" value="1"/>
</dbReference>
<keyword evidence="9" id="KW-0175">Coiled coil</keyword>
<evidence type="ECO:0000313" key="14">
    <source>
        <dbReference type="Proteomes" id="UP000475117"/>
    </source>
</evidence>
<evidence type="ECO:0000259" key="11">
    <source>
        <dbReference type="Pfam" id="PF25917"/>
    </source>
</evidence>
<dbReference type="Gene3D" id="2.40.50.100">
    <property type="match status" value="1"/>
</dbReference>
<dbReference type="RefSeq" id="WP_164363731.1">
    <property type="nucleotide sequence ID" value="NZ_CP066776.1"/>
</dbReference>
<dbReference type="AlphaFoldDB" id="A0A6B3LC56"/>
<organism evidence="13 14">
    <name type="scientific">Sulfuriroseicoccus oceanibius</name>
    <dbReference type="NCBI Taxonomy" id="2707525"/>
    <lineage>
        <taxon>Bacteria</taxon>
        <taxon>Pseudomonadati</taxon>
        <taxon>Verrucomicrobiota</taxon>
        <taxon>Verrucomicrobiia</taxon>
        <taxon>Verrucomicrobiales</taxon>
        <taxon>Verrucomicrobiaceae</taxon>
        <taxon>Sulfuriroseicoccus</taxon>
    </lineage>
</organism>
<sequence>MKKQSSMKNGKADPAAVLAKELELLAAKDSPVKVGGPQTPLQADDLDYVSDCQALLQRQSSGWRGGILLVSIVALVAFLVWANWAELDEVSRGTGRVIPSSSVQVIQSLEGGILESIDVEEGQMVEEGDVLLRIRDNIYEAAYQENLARKDALEARMVRLMAEAEGEEELVFREGIRQDLVENETKLFAMRLTDYNETRDALEDRLKLVKRELSVLDKSRRMGSVSVLEYIRVEKELADLNGQLSTMETRRKREAMEGYDVDKAEYDALVHAIKRDKDRLDRTVIRAPVRGTVNEIYIDTVGRVIQSGVDIMDLVPADDTLVVEANISPSDIAFIRPGQEATVKFTAYDFAVYGGLDGTVEHISANTITDEEGNSFYQIKVRTKESTLGEDRRGEKLDLMPGMIAEVDVLTGQKTVLAYLLNPFTRAKERAMREK</sequence>
<dbReference type="PRINTS" id="PR01490">
    <property type="entry name" value="RTXTOXIND"/>
</dbReference>
<dbReference type="Pfam" id="PF26002">
    <property type="entry name" value="Beta-barrel_AprE"/>
    <property type="match status" value="1"/>
</dbReference>
<dbReference type="InterPro" id="IPR006144">
    <property type="entry name" value="Secretion_HlyD_CS"/>
</dbReference>
<protein>
    <submittedName>
        <fullName evidence="13">HlyD family type I secretion periplasmic adaptor subunit</fullName>
    </submittedName>
</protein>
<gene>
    <name evidence="13" type="ORF">G3M56_011715</name>
</gene>
<dbReference type="InterPro" id="IPR058982">
    <property type="entry name" value="Beta-barrel_AprE"/>
</dbReference>
<dbReference type="GO" id="GO:0009306">
    <property type="term" value="P:protein secretion"/>
    <property type="evidence" value="ECO:0007669"/>
    <property type="project" value="InterPro"/>
</dbReference>
<evidence type="ECO:0000256" key="6">
    <source>
        <dbReference type="ARBA" id="ARBA00022692"/>
    </source>
</evidence>
<comment type="similarity">
    <text evidence="2">Belongs to the membrane fusion protein (MFP) (TC 8.A.1) family.</text>
</comment>
<dbReference type="PANTHER" id="PTHR30386:SF26">
    <property type="entry name" value="TRANSPORT PROTEIN COMB"/>
    <property type="match status" value="1"/>
</dbReference>
<keyword evidence="7 10" id="KW-1133">Transmembrane helix</keyword>
<reference evidence="13 14" key="1">
    <citation type="submission" date="2020-12" db="EMBL/GenBank/DDBJ databases">
        <title>Sulforoseuscoccus oceanibium gen. nov., sp. nov., a representative of the phylum Verrucomicrobia with special cytoplasmic membrane, and proposal of Sulforoseuscoccusaceae fam. nov.</title>
        <authorList>
            <person name="Xi F."/>
        </authorList>
    </citation>
    <scope>NUCLEOTIDE SEQUENCE [LARGE SCALE GENOMIC DNA]</scope>
    <source>
        <strain evidence="13 14">T37</strain>
    </source>
</reference>
<feature type="domain" description="AprE-like beta-barrel" evidence="12">
    <location>
        <begin position="321"/>
        <end position="412"/>
    </location>
</feature>